<dbReference type="AlphaFoldDB" id="A0A9D1QXH5"/>
<evidence type="ECO:0000256" key="1">
    <source>
        <dbReference type="SAM" id="MobiDB-lite"/>
    </source>
</evidence>
<gene>
    <name evidence="2" type="ORF">H9874_00965</name>
</gene>
<sequence length="112" mass="12468">MSEQSPPKTSRKASVRMEKPSPELSARRKRPLAVYIGPNKPFGVPLRRNALLLGEPSPQLREALSAHPELGELLVPVEKLAEARSRLREKGSRLHELFATINEAGRKARGKE</sequence>
<evidence type="ECO:0000313" key="2">
    <source>
        <dbReference type="EMBL" id="HIW77703.1"/>
    </source>
</evidence>
<reference evidence="2" key="2">
    <citation type="submission" date="2021-04" db="EMBL/GenBank/DDBJ databases">
        <authorList>
            <person name="Gilroy R."/>
        </authorList>
    </citation>
    <scope>NUCLEOTIDE SEQUENCE</scope>
    <source>
        <strain evidence="2">ChiSxjej5B17-1746</strain>
    </source>
</reference>
<proteinExistence type="predicted"/>
<name>A0A9D1QXH5_9BACT</name>
<protein>
    <submittedName>
        <fullName evidence="2">50S ribosomal protein L37</fullName>
    </submittedName>
</protein>
<keyword evidence="2" id="KW-0689">Ribosomal protein</keyword>
<evidence type="ECO:0000313" key="3">
    <source>
        <dbReference type="Proteomes" id="UP000824264"/>
    </source>
</evidence>
<dbReference type="GO" id="GO:0005840">
    <property type="term" value="C:ribosome"/>
    <property type="evidence" value="ECO:0007669"/>
    <property type="project" value="UniProtKB-KW"/>
</dbReference>
<organism evidence="2 3">
    <name type="scientific">Candidatus Bilophila faecipullorum</name>
    <dbReference type="NCBI Taxonomy" id="2838482"/>
    <lineage>
        <taxon>Bacteria</taxon>
        <taxon>Pseudomonadati</taxon>
        <taxon>Thermodesulfobacteriota</taxon>
        <taxon>Desulfovibrionia</taxon>
        <taxon>Desulfovibrionales</taxon>
        <taxon>Desulfovibrionaceae</taxon>
        <taxon>Bilophila</taxon>
    </lineage>
</organism>
<dbReference type="EMBL" id="DXGI01000030">
    <property type="protein sequence ID" value="HIW77703.1"/>
    <property type="molecule type" value="Genomic_DNA"/>
</dbReference>
<comment type="caution">
    <text evidence="2">The sequence shown here is derived from an EMBL/GenBank/DDBJ whole genome shotgun (WGS) entry which is preliminary data.</text>
</comment>
<reference evidence="2" key="1">
    <citation type="journal article" date="2021" name="PeerJ">
        <title>Extensive microbial diversity within the chicken gut microbiome revealed by metagenomics and culture.</title>
        <authorList>
            <person name="Gilroy R."/>
            <person name="Ravi A."/>
            <person name="Getino M."/>
            <person name="Pursley I."/>
            <person name="Horton D.L."/>
            <person name="Alikhan N.F."/>
            <person name="Baker D."/>
            <person name="Gharbi K."/>
            <person name="Hall N."/>
            <person name="Watson M."/>
            <person name="Adriaenssens E.M."/>
            <person name="Foster-Nyarko E."/>
            <person name="Jarju S."/>
            <person name="Secka A."/>
            <person name="Antonio M."/>
            <person name="Oren A."/>
            <person name="Chaudhuri R.R."/>
            <person name="La Ragione R."/>
            <person name="Hildebrand F."/>
            <person name="Pallen M.J."/>
        </authorList>
    </citation>
    <scope>NUCLEOTIDE SEQUENCE</scope>
    <source>
        <strain evidence="2">ChiSxjej5B17-1746</strain>
    </source>
</reference>
<feature type="region of interest" description="Disordered" evidence="1">
    <location>
        <begin position="1"/>
        <end position="30"/>
    </location>
</feature>
<accession>A0A9D1QXH5</accession>
<keyword evidence="2" id="KW-0687">Ribonucleoprotein</keyword>
<dbReference type="Proteomes" id="UP000824264">
    <property type="component" value="Unassembled WGS sequence"/>
</dbReference>